<dbReference type="RefSeq" id="WP_377213047.1">
    <property type="nucleotide sequence ID" value="NZ_JBHTJV010000010.1"/>
</dbReference>
<dbReference type="EMBL" id="JBHTJV010000010">
    <property type="protein sequence ID" value="MFD0917186.1"/>
    <property type="molecule type" value="Genomic_DNA"/>
</dbReference>
<dbReference type="InterPro" id="IPR002173">
    <property type="entry name" value="Carboh/pur_kinase_PfkB_CS"/>
</dbReference>
<comment type="caution">
    <text evidence="5">The sequence shown here is derived from an EMBL/GenBank/DDBJ whole genome shotgun (WGS) entry which is preliminary data.</text>
</comment>
<dbReference type="PROSITE" id="PS00584">
    <property type="entry name" value="PFKB_KINASES_2"/>
    <property type="match status" value="1"/>
</dbReference>
<dbReference type="GO" id="GO:0016301">
    <property type="term" value="F:kinase activity"/>
    <property type="evidence" value="ECO:0007669"/>
    <property type="project" value="UniProtKB-KW"/>
</dbReference>
<reference evidence="6" key="1">
    <citation type="journal article" date="2019" name="Int. J. Syst. Evol. Microbiol.">
        <title>The Global Catalogue of Microorganisms (GCM) 10K type strain sequencing project: providing services to taxonomists for standard genome sequencing and annotation.</title>
        <authorList>
            <consortium name="The Broad Institute Genomics Platform"/>
            <consortium name="The Broad Institute Genome Sequencing Center for Infectious Disease"/>
            <person name="Wu L."/>
            <person name="Ma J."/>
        </authorList>
    </citation>
    <scope>NUCLEOTIDE SEQUENCE [LARGE SCALE GENOMIC DNA]</scope>
    <source>
        <strain evidence="6">CCUG 60023</strain>
    </source>
</reference>
<name>A0ABW3FKD9_9HYPH</name>
<sequence length="299" mass="32416">MAEPLDLLAIGEVMAEIRQDADVGFQVGFAGDTYNTAVYCARARGRAGSVAYFSRVGTDPLSEQFMKQAEAEDLDTRYITSIEERPIGIYAVATDATGERSFSYWRDSSAARTLFAEADENLPVARITYLSGITLAIMEPSARRRLMDKLAKLSSTGETQVAFDSNYRPKLWENADVARDVMDEMWALTDIALPSVDDEMALFGDSSEGDVVKRFASRAWKACAIKRGVQGPISPTLPQRDTPRFTPAPKVVDTTAAGDSFNAGYLAAFLDGETEQACMLAGHALAKLVVASPGAIIAR</sequence>
<evidence type="ECO:0000256" key="3">
    <source>
        <dbReference type="ARBA" id="ARBA00022777"/>
    </source>
</evidence>
<feature type="domain" description="Carbohydrate kinase PfkB" evidence="4">
    <location>
        <begin position="10"/>
        <end position="297"/>
    </location>
</feature>
<dbReference type="Gene3D" id="3.40.1190.20">
    <property type="match status" value="1"/>
</dbReference>
<proteinExistence type="inferred from homology"/>
<dbReference type="PANTHER" id="PTHR43085:SF15">
    <property type="entry name" value="2-DEHYDRO-3-DEOXYGLUCONOKINASE"/>
    <property type="match status" value="1"/>
</dbReference>
<evidence type="ECO:0000256" key="1">
    <source>
        <dbReference type="ARBA" id="ARBA00010688"/>
    </source>
</evidence>
<evidence type="ECO:0000313" key="6">
    <source>
        <dbReference type="Proteomes" id="UP001597101"/>
    </source>
</evidence>
<keyword evidence="6" id="KW-1185">Reference proteome</keyword>
<gene>
    <name evidence="5" type="ORF">ACFQ14_12270</name>
</gene>
<dbReference type="InterPro" id="IPR029056">
    <property type="entry name" value="Ribokinase-like"/>
</dbReference>
<dbReference type="SUPFAM" id="SSF53613">
    <property type="entry name" value="Ribokinase-like"/>
    <property type="match status" value="1"/>
</dbReference>
<dbReference type="InterPro" id="IPR050306">
    <property type="entry name" value="PfkB_Carbo_kinase"/>
</dbReference>
<dbReference type="Pfam" id="PF00294">
    <property type="entry name" value="PfkB"/>
    <property type="match status" value="1"/>
</dbReference>
<accession>A0ABW3FKD9</accession>
<protein>
    <submittedName>
        <fullName evidence="5">Sugar kinase</fullName>
    </submittedName>
</protein>
<comment type="similarity">
    <text evidence="1">Belongs to the carbohydrate kinase PfkB family.</text>
</comment>
<dbReference type="PANTHER" id="PTHR43085">
    <property type="entry name" value="HEXOKINASE FAMILY MEMBER"/>
    <property type="match status" value="1"/>
</dbReference>
<dbReference type="CDD" id="cd01166">
    <property type="entry name" value="KdgK"/>
    <property type="match status" value="1"/>
</dbReference>
<evidence type="ECO:0000313" key="5">
    <source>
        <dbReference type="EMBL" id="MFD0917186.1"/>
    </source>
</evidence>
<organism evidence="5 6">
    <name type="scientific">Pseudahrensia aquimaris</name>
    <dbReference type="NCBI Taxonomy" id="744461"/>
    <lineage>
        <taxon>Bacteria</taxon>
        <taxon>Pseudomonadati</taxon>
        <taxon>Pseudomonadota</taxon>
        <taxon>Alphaproteobacteria</taxon>
        <taxon>Hyphomicrobiales</taxon>
        <taxon>Ahrensiaceae</taxon>
        <taxon>Pseudahrensia</taxon>
    </lineage>
</organism>
<keyword evidence="3 5" id="KW-0418">Kinase</keyword>
<evidence type="ECO:0000256" key="2">
    <source>
        <dbReference type="ARBA" id="ARBA00022679"/>
    </source>
</evidence>
<evidence type="ECO:0000259" key="4">
    <source>
        <dbReference type="Pfam" id="PF00294"/>
    </source>
</evidence>
<dbReference type="InterPro" id="IPR011611">
    <property type="entry name" value="PfkB_dom"/>
</dbReference>
<dbReference type="Proteomes" id="UP001597101">
    <property type="component" value="Unassembled WGS sequence"/>
</dbReference>
<keyword evidence="2" id="KW-0808">Transferase</keyword>